<dbReference type="Gene3D" id="1.10.3020.10">
    <property type="entry name" value="alpha-amino acid ester hydrolase ( Helical cap domain)"/>
    <property type="match status" value="1"/>
</dbReference>
<dbReference type="NCBIfam" id="TIGR00976">
    <property type="entry name" value="CocE_NonD"/>
    <property type="match status" value="1"/>
</dbReference>
<organism evidence="3 4">
    <name type="scientific">Biostraticola tofi</name>
    <dbReference type="NCBI Taxonomy" id="466109"/>
    <lineage>
        <taxon>Bacteria</taxon>
        <taxon>Pseudomonadati</taxon>
        <taxon>Pseudomonadota</taxon>
        <taxon>Gammaproteobacteria</taxon>
        <taxon>Enterobacterales</taxon>
        <taxon>Bruguierivoracaceae</taxon>
        <taxon>Biostraticola</taxon>
    </lineage>
</organism>
<keyword evidence="4" id="KW-1185">Reference proteome</keyword>
<dbReference type="GO" id="GO:0008239">
    <property type="term" value="F:dipeptidyl-peptidase activity"/>
    <property type="evidence" value="ECO:0007669"/>
    <property type="project" value="InterPro"/>
</dbReference>
<dbReference type="PANTHER" id="PTHR43056:SF10">
    <property type="entry name" value="COCE_NOND FAMILY, PUTATIVE (AFU_ORTHOLOGUE AFUA_7G00600)-RELATED"/>
    <property type="match status" value="1"/>
</dbReference>
<dbReference type="Gene3D" id="2.60.120.260">
    <property type="entry name" value="Galactose-binding domain-like"/>
    <property type="match status" value="1"/>
</dbReference>
<reference evidence="3 4" key="1">
    <citation type="submission" date="2019-03" db="EMBL/GenBank/DDBJ databases">
        <title>Genomic Encyclopedia of Type Strains, Phase IV (KMG-IV): sequencing the most valuable type-strain genomes for metagenomic binning, comparative biology and taxonomic classification.</title>
        <authorList>
            <person name="Goeker M."/>
        </authorList>
    </citation>
    <scope>NUCLEOTIDE SEQUENCE [LARGE SCALE GENOMIC DNA]</scope>
    <source>
        <strain evidence="3 4">DSM 19580</strain>
    </source>
</reference>
<dbReference type="AlphaFoldDB" id="A0A4R3Z3B0"/>
<comment type="caution">
    <text evidence="3">The sequence shown here is derived from an EMBL/GenBank/DDBJ whole genome shotgun (WGS) entry which is preliminary data.</text>
</comment>
<dbReference type="SMART" id="SM00939">
    <property type="entry name" value="PepX_C"/>
    <property type="match status" value="1"/>
</dbReference>
<dbReference type="Proteomes" id="UP000295719">
    <property type="component" value="Unassembled WGS sequence"/>
</dbReference>
<dbReference type="InterPro" id="IPR013736">
    <property type="entry name" value="Xaa-Pro_dipept_C"/>
</dbReference>
<dbReference type="PANTHER" id="PTHR43056">
    <property type="entry name" value="PEPTIDASE S9 PROLYL OLIGOPEPTIDASE"/>
    <property type="match status" value="1"/>
</dbReference>
<dbReference type="InterPro" id="IPR008979">
    <property type="entry name" value="Galactose-bd-like_sf"/>
</dbReference>
<gene>
    <name evidence="3" type="ORF">EDC52_103486</name>
</gene>
<dbReference type="OrthoDB" id="9806163at2"/>
<dbReference type="EMBL" id="SMCR01000003">
    <property type="protein sequence ID" value="TCV98394.1"/>
    <property type="molecule type" value="Genomic_DNA"/>
</dbReference>
<evidence type="ECO:0000256" key="1">
    <source>
        <dbReference type="ARBA" id="ARBA00022801"/>
    </source>
</evidence>
<protein>
    <recommendedName>
        <fullName evidence="2">Xaa-Pro dipeptidyl-peptidase C-terminal domain-containing protein</fullName>
    </recommendedName>
</protein>
<dbReference type="SUPFAM" id="SSF53474">
    <property type="entry name" value="alpha/beta-Hydrolases"/>
    <property type="match status" value="1"/>
</dbReference>
<dbReference type="RefSeq" id="WP_131865125.1">
    <property type="nucleotide sequence ID" value="NZ_SMCR01000003.1"/>
</dbReference>
<dbReference type="Pfam" id="PF02129">
    <property type="entry name" value="Peptidase_S15"/>
    <property type="match status" value="1"/>
</dbReference>
<evidence type="ECO:0000313" key="4">
    <source>
        <dbReference type="Proteomes" id="UP000295719"/>
    </source>
</evidence>
<evidence type="ECO:0000313" key="3">
    <source>
        <dbReference type="EMBL" id="TCV98394.1"/>
    </source>
</evidence>
<dbReference type="InterPro" id="IPR005674">
    <property type="entry name" value="CocE/Ser_esterase"/>
</dbReference>
<evidence type="ECO:0000259" key="2">
    <source>
        <dbReference type="SMART" id="SM00939"/>
    </source>
</evidence>
<dbReference type="Pfam" id="PF08530">
    <property type="entry name" value="PepX_C"/>
    <property type="match status" value="1"/>
</dbReference>
<dbReference type="Gene3D" id="3.40.50.1820">
    <property type="entry name" value="alpha/beta hydrolase"/>
    <property type="match status" value="1"/>
</dbReference>
<dbReference type="InterPro" id="IPR000383">
    <property type="entry name" value="Xaa-Pro-like_dom"/>
</dbReference>
<feature type="domain" description="Xaa-Pro dipeptidyl-peptidase C-terminal" evidence="2">
    <location>
        <begin position="280"/>
        <end position="513"/>
    </location>
</feature>
<dbReference type="InterPro" id="IPR029058">
    <property type="entry name" value="AB_hydrolase_fold"/>
</dbReference>
<keyword evidence="1" id="KW-0378">Hydrolase</keyword>
<dbReference type="InterPro" id="IPR050585">
    <property type="entry name" value="Xaa-Pro_dipeptidyl-ppase/CocE"/>
</dbReference>
<proteinExistence type="predicted"/>
<accession>A0A4R3Z3B0</accession>
<name>A0A4R3Z3B0_9GAMM</name>
<sequence>MRIVETEWITLSDGCRLAARLWLPASAAPVPAVLEYLPYRRRDRHRGDDAILHPALADCGYAAIRVDMRGAGDSDGVMNDEYTPQEWRDACEVIGWIASQPWCSGNVGMIGISWSGFNALQIAALRPPALKAIVTACSTDDRFADDMHYMGGALLSDNLQYGATLFTWTPTPPDPAIVGERWKDQWLERLAAMDTPPAARWMSHPTRDAYWRSGSVCENYGAIEAAVLAVGGWADGYTNTVPRLLAGLSAPRKGLIGPWGHAFPHVASPGPRMDFIHYLKRWFDHWLKGEDSGIMDEPMLTYWMQEAQAPRTRYDNRLGHWTAEATWPSPAIAPHTWYLSPQGLQTEPAEVFCRSVCSPATTGLASGEWCPYGSGPDMPGDQREDDAGSCCFDSPPLKATLQLVGQVQVALSLSADRPQALAAVRLNAVAPDGVSIRISYGLLNLCQRDGVDQHQALCPGEEYTVSLALKAAAFEVPVGYRLRLAVSSAYWPLAAPLPWLTTLTLSAGHMQLPVRHNACEAPRLGEAWAPPPLAAQVLVPPERGRLRLSREMGDGDTTLEVVRNLGALRIAETGLRLEALGHEHYRINARDPSDARSEAVRHASFTRGGWRATLDTRSILTCDEQGWQLESTLQAHHGDELCFSRQWRHRFAFFPDNVLLFPYEGEEQ</sequence>
<dbReference type="SUPFAM" id="SSF49785">
    <property type="entry name" value="Galactose-binding domain-like"/>
    <property type="match status" value="1"/>
</dbReference>